<dbReference type="eggNOG" id="COG1846">
    <property type="taxonomic scope" value="Bacteria"/>
</dbReference>
<dbReference type="GO" id="GO:0003700">
    <property type="term" value="F:DNA-binding transcription factor activity"/>
    <property type="evidence" value="ECO:0007669"/>
    <property type="project" value="InterPro"/>
</dbReference>
<reference evidence="2 3" key="1">
    <citation type="journal article" date="2009" name="Stand. Genomic Sci.">
        <title>Complete genome sequence of Stackebrandtia nassauensis type strain (LLR-40K-21).</title>
        <authorList>
            <person name="Munk C."/>
            <person name="Lapidus A."/>
            <person name="Copeland A."/>
            <person name="Jando M."/>
            <person name="Mayilraj S."/>
            <person name="Glavina Del Rio T."/>
            <person name="Nolan M."/>
            <person name="Chen F."/>
            <person name="Lucas S."/>
            <person name="Tice H."/>
            <person name="Cheng J.F."/>
            <person name="Han C."/>
            <person name="Detter J.C."/>
            <person name="Bruce D."/>
            <person name="Goodwin L."/>
            <person name="Chain P."/>
            <person name="Pitluck S."/>
            <person name="Goker M."/>
            <person name="Ovchinikova G."/>
            <person name="Pati A."/>
            <person name="Ivanova N."/>
            <person name="Mavromatis K."/>
            <person name="Chen A."/>
            <person name="Palaniappan K."/>
            <person name="Land M."/>
            <person name="Hauser L."/>
            <person name="Chang Y.J."/>
            <person name="Jeffries C.D."/>
            <person name="Bristow J."/>
            <person name="Eisen J.A."/>
            <person name="Markowitz V."/>
            <person name="Hugenholtz P."/>
            <person name="Kyrpides N.C."/>
            <person name="Klenk H.P."/>
        </authorList>
    </citation>
    <scope>NUCLEOTIDE SEQUENCE [LARGE SCALE GENOMIC DNA]</scope>
    <source>
        <strain evidence="3">DSM 44728 / CIP 108903 / NRRL B-16338 / NBRC 102104 / LLR-40K-21</strain>
    </source>
</reference>
<name>D3QAQ6_STANL</name>
<dbReference type="EMBL" id="CP001778">
    <property type="protein sequence ID" value="ADD44702.1"/>
    <property type="molecule type" value="Genomic_DNA"/>
</dbReference>
<dbReference type="InterPro" id="IPR036390">
    <property type="entry name" value="WH_DNA-bd_sf"/>
</dbReference>
<dbReference type="HOGENOM" id="CLU_083287_4_2_11"/>
<evidence type="ECO:0000259" key="1">
    <source>
        <dbReference type="PROSITE" id="PS50995"/>
    </source>
</evidence>
<dbReference type="STRING" id="446470.Snas_5066"/>
<dbReference type="GO" id="GO:0006950">
    <property type="term" value="P:response to stress"/>
    <property type="evidence" value="ECO:0007669"/>
    <property type="project" value="TreeGrafter"/>
</dbReference>
<dbReference type="InterPro" id="IPR039422">
    <property type="entry name" value="MarR/SlyA-like"/>
</dbReference>
<gene>
    <name evidence="2" type="ordered locus">Snas_5066</name>
</gene>
<dbReference type="SMART" id="SM00347">
    <property type="entry name" value="HTH_MARR"/>
    <property type="match status" value="1"/>
</dbReference>
<dbReference type="Gene3D" id="1.10.10.10">
    <property type="entry name" value="Winged helix-like DNA-binding domain superfamily/Winged helix DNA-binding domain"/>
    <property type="match status" value="1"/>
</dbReference>
<evidence type="ECO:0000313" key="2">
    <source>
        <dbReference type="EMBL" id="ADD44702.1"/>
    </source>
</evidence>
<dbReference type="SUPFAM" id="SSF46785">
    <property type="entry name" value="Winged helix' DNA-binding domain"/>
    <property type="match status" value="1"/>
</dbReference>
<accession>D3QAQ6</accession>
<dbReference type="PRINTS" id="PR00598">
    <property type="entry name" value="HTHMARR"/>
</dbReference>
<feature type="domain" description="HTH marR-type" evidence="1">
    <location>
        <begin position="14"/>
        <end position="146"/>
    </location>
</feature>
<dbReference type="KEGG" id="sna:Snas_5066"/>
<keyword evidence="3" id="KW-1185">Reference proteome</keyword>
<dbReference type="InterPro" id="IPR036388">
    <property type="entry name" value="WH-like_DNA-bd_sf"/>
</dbReference>
<dbReference type="InterPro" id="IPR000835">
    <property type="entry name" value="HTH_MarR-typ"/>
</dbReference>
<dbReference type="AlphaFoldDB" id="D3QAQ6"/>
<dbReference type="OrthoDB" id="4826718at2"/>
<dbReference type="Proteomes" id="UP000000844">
    <property type="component" value="Chromosome"/>
</dbReference>
<dbReference type="PANTHER" id="PTHR33164:SF43">
    <property type="entry name" value="HTH-TYPE TRANSCRIPTIONAL REPRESSOR YETL"/>
    <property type="match status" value="1"/>
</dbReference>
<sequence length="149" mass="16481">MDSNLDGELPSRLTDKPTWLIMHASPAAHRLFIDAMIAGGTRRYHYAILATLAQFGPASQAAIGRRCKIDRSDMVTALNELSENGLVTRDPDPADRRRNIITITADGNRKLRKLDTLLERAHDELCAGLTPDERAQLVRLLNRLLAGLG</sequence>
<evidence type="ECO:0000313" key="3">
    <source>
        <dbReference type="Proteomes" id="UP000000844"/>
    </source>
</evidence>
<dbReference type="Pfam" id="PF12802">
    <property type="entry name" value="MarR_2"/>
    <property type="match status" value="1"/>
</dbReference>
<dbReference type="PANTHER" id="PTHR33164">
    <property type="entry name" value="TRANSCRIPTIONAL REGULATOR, MARR FAMILY"/>
    <property type="match status" value="1"/>
</dbReference>
<protein>
    <submittedName>
        <fullName evidence="2">Transcriptional regulator, MarR family</fullName>
    </submittedName>
</protein>
<dbReference type="PROSITE" id="PS50995">
    <property type="entry name" value="HTH_MARR_2"/>
    <property type="match status" value="1"/>
</dbReference>
<organism evidence="2 3">
    <name type="scientific">Stackebrandtia nassauensis (strain DSM 44728 / CIP 108903 / NRRL B-16338 / NBRC 102104 / LLR-40K-21)</name>
    <dbReference type="NCBI Taxonomy" id="446470"/>
    <lineage>
        <taxon>Bacteria</taxon>
        <taxon>Bacillati</taxon>
        <taxon>Actinomycetota</taxon>
        <taxon>Actinomycetes</taxon>
        <taxon>Glycomycetales</taxon>
        <taxon>Glycomycetaceae</taxon>
        <taxon>Stackebrandtia</taxon>
    </lineage>
</organism>
<dbReference type="RefSeq" id="WP_013020273.1">
    <property type="nucleotide sequence ID" value="NC_013947.1"/>
</dbReference>
<proteinExistence type="predicted"/>